<protein>
    <submittedName>
        <fullName evidence="9">ABC transporter ATP-binding protein</fullName>
    </submittedName>
</protein>
<keyword evidence="3" id="KW-0813">Transport</keyword>
<dbReference type="RefSeq" id="WP_406857963.1">
    <property type="nucleotide sequence ID" value="NZ_CP157484.1"/>
</dbReference>
<dbReference type="GO" id="GO:0005524">
    <property type="term" value="F:ATP binding"/>
    <property type="evidence" value="ECO:0007669"/>
    <property type="project" value="UniProtKB-KW"/>
</dbReference>
<reference evidence="9" key="1">
    <citation type="submission" date="2024-05" db="EMBL/GenBank/DDBJ databases">
        <authorList>
            <person name="Kim S."/>
            <person name="Heo J."/>
            <person name="Choi H."/>
            <person name="Choi Y."/>
            <person name="Kwon S.-W."/>
            <person name="Kim Y."/>
        </authorList>
    </citation>
    <scope>NUCLEOTIDE SEQUENCE</scope>
    <source>
        <strain evidence="9">KACC 23698</strain>
    </source>
</reference>
<dbReference type="GO" id="GO:0016887">
    <property type="term" value="F:ATP hydrolysis activity"/>
    <property type="evidence" value="ECO:0007669"/>
    <property type="project" value="InterPro"/>
</dbReference>
<dbReference type="InterPro" id="IPR027417">
    <property type="entry name" value="P-loop_NTPase"/>
</dbReference>
<dbReference type="FunFam" id="3.40.50.300:FF:000016">
    <property type="entry name" value="Oligopeptide ABC transporter ATP-binding component"/>
    <property type="match status" value="1"/>
</dbReference>
<organism evidence="9">
    <name type="scientific">Alsobacter sp. KACC 23698</name>
    <dbReference type="NCBI Taxonomy" id="3149229"/>
    <lineage>
        <taxon>Bacteria</taxon>
        <taxon>Pseudomonadati</taxon>
        <taxon>Pseudomonadota</taxon>
        <taxon>Alphaproteobacteria</taxon>
        <taxon>Hyphomicrobiales</taxon>
        <taxon>Alsobacteraceae</taxon>
        <taxon>Alsobacter</taxon>
    </lineage>
</organism>
<feature type="domain" description="ABC transporter" evidence="8">
    <location>
        <begin position="14"/>
        <end position="264"/>
    </location>
</feature>
<dbReference type="PROSITE" id="PS00211">
    <property type="entry name" value="ABC_TRANSPORTER_1"/>
    <property type="match status" value="1"/>
</dbReference>
<keyword evidence="4" id="KW-1003">Cell membrane</keyword>
<dbReference type="CDD" id="cd03257">
    <property type="entry name" value="ABC_NikE_OppD_transporters"/>
    <property type="match status" value="1"/>
</dbReference>
<dbReference type="Gene3D" id="3.40.50.300">
    <property type="entry name" value="P-loop containing nucleotide triphosphate hydrolases"/>
    <property type="match status" value="1"/>
</dbReference>
<dbReference type="InterPro" id="IPR017871">
    <property type="entry name" value="ABC_transporter-like_CS"/>
</dbReference>
<comment type="similarity">
    <text evidence="2">Belongs to the ABC transporter superfamily.</text>
</comment>
<gene>
    <name evidence="9" type="ORF">ABEG18_10220</name>
</gene>
<name>A0AAU7JLM4_9HYPH</name>
<dbReference type="Pfam" id="PF00005">
    <property type="entry name" value="ABC_tran"/>
    <property type="match status" value="1"/>
</dbReference>
<evidence type="ECO:0000256" key="2">
    <source>
        <dbReference type="ARBA" id="ARBA00005417"/>
    </source>
</evidence>
<dbReference type="GO" id="GO:0055085">
    <property type="term" value="P:transmembrane transport"/>
    <property type="evidence" value="ECO:0007669"/>
    <property type="project" value="UniProtKB-ARBA"/>
</dbReference>
<dbReference type="InterPro" id="IPR050388">
    <property type="entry name" value="ABC_Ni/Peptide_Import"/>
</dbReference>
<keyword evidence="7" id="KW-0472">Membrane</keyword>
<evidence type="ECO:0000256" key="3">
    <source>
        <dbReference type="ARBA" id="ARBA00022448"/>
    </source>
</evidence>
<evidence type="ECO:0000256" key="7">
    <source>
        <dbReference type="ARBA" id="ARBA00023136"/>
    </source>
</evidence>
<evidence type="ECO:0000256" key="5">
    <source>
        <dbReference type="ARBA" id="ARBA00022741"/>
    </source>
</evidence>
<evidence type="ECO:0000256" key="6">
    <source>
        <dbReference type="ARBA" id="ARBA00022840"/>
    </source>
</evidence>
<proteinExistence type="inferred from homology"/>
<dbReference type="InterPro" id="IPR003439">
    <property type="entry name" value="ABC_transporter-like_ATP-bd"/>
</dbReference>
<dbReference type="GO" id="GO:0005886">
    <property type="term" value="C:plasma membrane"/>
    <property type="evidence" value="ECO:0007669"/>
    <property type="project" value="UniProtKB-SubCell"/>
</dbReference>
<dbReference type="SUPFAM" id="SSF52540">
    <property type="entry name" value="P-loop containing nucleoside triphosphate hydrolases"/>
    <property type="match status" value="1"/>
</dbReference>
<dbReference type="NCBIfam" id="TIGR01727">
    <property type="entry name" value="oligo_HPY"/>
    <property type="match status" value="1"/>
</dbReference>
<dbReference type="PROSITE" id="PS50893">
    <property type="entry name" value="ABC_TRANSPORTER_2"/>
    <property type="match status" value="1"/>
</dbReference>
<evidence type="ECO:0000256" key="1">
    <source>
        <dbReference type="ARBA" id="ARBA00004417"/>
    </source>
</evidence>
<dbReference type="SMART" id="SM00382">
    <property type="entry name" value="AAA"/>
    <property type="match status" value="1"/>
</dbReference>
<dbReference type="InterPro" id="IPR003593">
    <property type="entry name" value="AAA+_ATPase"/>
</dbReference>
<dbReference type="Pfam" id="PF08352">
    <property type="entry name" value="oligo_HPY"/>
    <property type="match status" value="1"/>
</dbReference>
<dbReference type="PANTHER" id="PTHR43297">
    <property type="entry name" value="OLIGOPEPTIDE TRANSPORT ATP-BINDING PROTEIN APPD"/>
    <property type="match status" value="1"/>
</dbReference>
<keyword evidence="5" id="KW-0547">Nucleotide-binding</keyword>
<accession>A0AAU7JLM4</accession>
<evidence type="ECO:0000313" key="9">
    <source>
        <dbReference type="EMBL" id="XBO41112.1"/>
    </source>
</evidence>
<evidence type="ECO:0000259" key="8">
    <source>
        <dbReference type="PROSITE" id="PS50893"/>
    </source>
</evidence>
<evidence type="ECO:0000256" key="4">
    <source>
        <dbReference type="ARBA" id="ARBA00022475"/>
    </source>
</evidence>
<keyword evidence="6 9" id="KW-0067">ATP-binding</keyword>
<dbReference type="AlphaFoldDB" id="A0AAU7JLM4"/>
<dbReference type="PANTHER" id="PTHR43297:SF2">
    <property type="entry name" value="DIPEPTIDE TRANSPORT ATP-BINDING PROTEIN DPPD"/>
    <property type="match status" value="1"/>
</dbReference>
<dbReference type="InterPro" id="IPR013563">
    <property type="entry name" value="Oligopep_ABC_C"/>
</dbReference>
<dbReference type="EMBL" id="CP157484">
    <property type="protein sequence ID" value="XBO41112.1"/>
    <property type="molecule type" value="Genomic_DNA"/>
</dbReference>
<comment type="subcellular location">
    <subcellularLocation>
        <location evidence="1">Cell inner membrane</location>
        <topology evidence="1">Peripheral membrane protein</topology>
    </subcellularLocation>
</comment>
<sequence length="335" mass="35949">MSVAALDAQSLPVLSVKDLAIGFDGRRGTVTALSDVSFDIAAGEILGVVGESGAGKSLTGTAVIGLLEKPGRMLGGSIALRGERIDQLGARDMRRIRGKRIGAVFQDPLTSLNPLLRVGDQIVETIRTHLPVGEAEARRRALSLLREVGIPAPEVRIDHYPHQFSGGMRQRVVIALALCAGPELIIADEPTTALDVSIQAQITSLLRRLCREHGAAIMLVTHDMGVIAETADRVAVMYAGRIVEIGPVDDVVHHPRHPYTQGLMASIPSVRRRSATLQQIDGAMPRPGSWPQGCAFHPRCPRAVDRCRAERPPLEGAGPHAAACWRPVEEDRHAG</sequence>
<dbReference type="GO" id="GO:0015833">
    <property type="term" value="P:peptide transport"/>
    <property type="evidence" value="ECO:0007669"/>
    <property type="project" value="InterPro"/>
</dbReference>